<dbReference type="PANTHER" id="PTHR42775">
    <property type="entry name" value="PERMEASE RV2963-RELATED"/>
    <property type="match status" value="1"/>
</dbReference>
<keyword evidence="3" id="KW-1003">Cell membrane</keyword>
<comment type="subcellular location">
    <subcellularLocation>
        <location evidence="1">Cell membrane</location>
        <topology evidence="1">Multi-pass membrane protein</topology>
    </subcellularLocation>
</comment>
<keyword evidence="4 7" id="KW-0812">Transmembrane</keyword>
<keyword evidence="6 7" id="KW-0472">Membrane</keyword>
<proteinExistence type="inferred from homology"/>
<sequence>MSFIEITKFNNWRIDRVVLVFVITLIFIAFLDRNQVWPSITFAFGNLVSILPFILLSIGVAAYTKASNLDSKINTISSGNPVVSIGIAALFGTLSPFCSCGVIPLIAGLLRAGVPLAPVMAFWISSPLMDPEMFILTSAVFGLEFTTFKTVAAFLMGTIGGLVAYLMVRAGYFQEIVRPQGSSGCSSSCGTSCDDDKPSTTIHWKFWQSSTRRAMFRDEALTNGWFLLKWLSLAFLFESLMVAYLPVDKVALLFGDDQWWSIPLGALIGIPAYLNGYAAIPTINSLIELGMGAGTGMTFMLAGSVSSIPAAMGVYALVKKPVFVLYLLLGLMGSITAGYAYSAWLLI</sequence>
<evidence type="ECO:0000256" key="6">
    <source>
        <dbReference type="ARBA" id="ARBA00023136"/>
    </source>
</evidence>
<protein>
    <submittedName>
        <fullName evidence="8">Permease</fullName>
    </submittedName>
</protein>
<dbReference type="PANTHER" id="PTHR42775:SF1">
    <property type="entry name" value="PERMEASE RV2963-RELATED"/>
    <property type="match status" value="1"/>
</dbReference>
<dbReference type="Pfam" id="PF03773">
    <property type="entry name" value="ArsP_1"/>
    <property type="match status" value="1"/>
</dbReference>
<dbReference type="InterPro" id="IPR005524">
    <property type="entry name" value="DUF318"/>
</dbReference>
<feature type="transmembrane region" description="Helical" evidence="7">
    <location>
        <begin position="259"/>
        <end position="280"/>
    </location>
</feature>
<reference evidence="9" key="1">
    <citation type="journal article" date="2019" name="Int. J. Syst. Evol. Microbiol.">
        <title>The Global Catalogue of Microorganisms (GCM) 10K type strain sequencing project: providing services to taxonomists for standard genome sequencing and annotation.</title>
        <authorList>
            <consortium name="The Broad Institute Genomics Platform"/>
            <consortium name="The Broad Institute Genome Sequencing Center for Infectious Disease"/>
            <person name="Wu L."/>
            <person name="Ma J."/>
        </authorList>
    </citation>
    <scope>NUCLEOTIDE SEQUENCE [LARGE SCALE GENOMIC DNA]</scope>
    <source>
        <strain evidence="9">CGMCC 4.7192</strain>
    </source>
</reference>
<evidence type="ECO:0000313" key="8">
    <source>
        <dbReference type="EMBL" id="MFD2206255.1"/>
    </source>
</evidence>
<evidence type="ECO:0000256" key="4">
    <source>
        <dbReference type="ARBA" id="ARBA00022692"/>
    </source>
</evidence>
<keyword evidence="9" id="KW-1185">Reference proteome</keyword>
<accession>A0ABW5BNE1</accession>
<name>A0ABW5BNE1_9PROT</name>
<evidence type="ECO:0000256" key="3">
    <source>
        <dbReference type="ARBA" id="ARBA00022475"/>
    </source>
</evidence>
<dbReference type="InterPro" id="IPR053166">
    <property type="entry name" value="UPF0718_permease"/>
</dbReference>
<evidence type="ECO:0000256" key="1">
    <source>
        <dbReference type="ARBA" id="ARBA00004651"/>
    </source>
</evidence>
<dbReference type="EMBL" id="JBHUII010000004">
    <property type="protein sequence ID" value="MFD2206255.1"/>
    <property type="molecule type" value="Genomic_DNA"/>
</dbReference>
<feature type="transmembrane region" description="Helical" evidence="7">
    <location>
        <begin position="83"/>
        <end position="107"/>
    </location>
</feature>
<evidence type="ECO:0000256" key="2">
    <source>
        <dbReference type="ARBA" id="ARBA00006386"/>
    </source>
</evidence>
<feature type="transmembrane region" description="Helical" evidence="7">
    <location>
        <begin position="292"/>
        <end position="317"/>
    </location>
</feature>
<feature type="transmembrane region" description="Helical" evidence="7">
    <location>
        <begin position="147"/>
        <end position="168"/>
    </location>
</feature>
<feature type="transmembrane region" description="Helical" evidence="7">
    <location>
        <begin position="225"/>
        <end position="247"/>
    </location>
</feature>
<comment type="similarity">
    <text evidence="2">Belongs to the UPF0718 family.</text>
</comment>
<feature type="transmembrane region" description="Helical" evidence="7">
    <location>
        <begin position="43"/>
        <end position="63"/>
    </location>
</feature>
<organism evidence="8 9">
    <name type="scientific">Kiloniella antarctica</name>
    <dbReference type="NCBI Taxonomy" id="1550907"/>
    <lineage>
        <taxon>Bacteria</taxon>
        <taxon>Pseudomonadati</taxon>
        <taxon>Pseudomonadota</taxon>
        <taxon>Alphaproteobacteria</taxon>
        <taxon>Rhodospirillales</taxon>
        <taxon>Kiloniellaceae</taxon>
        <taxon>Kiloniella</taxon>
    </lineage>
</organism>
<evidence type="ECO:0000313" key="9">
    <source>
        <dbReference type="Proteomes" id="UP001597294"/>
    </source>
</evidence>
<evidence type="ECO:0000256" key="7">
    <source>
        <dbReference type="SAM" id="Phobius"/>
    </source>
</evidence>
<comment type="caution">
    <text evidence="8">The sequence shown here is derived from an EMBL/GenBank/DDBJ whole genome shotgun (WGS) entry which is preliminary data.</text>
</comment>
<gene>
    <name evidence="8" type="ORF">ACFSKO_11545</name>
</gene>
<evidence type="ECO:0000256" key="5">
    <source>
        <dbReference type="ARBA" id="ARBA00022989"/>
    </source>
</evidence>
<keyword evidence="5 7" id="KW-1133">Transmembrane helix</keyword>
<feature type="transmembrane region" description="Helical" evidence="7">
    <location>
        <begin position="119"/>
        <end position="141"/>
    </location>
</feature>
<dbReference type="Proteomes" id="UP001597294">
    <property type="component" value="Unassembled WGS sequence"/>
</dbReference>
<dbReference type="RefSeq" id="WP_380251653.1">
    <property type="nucleotide sequence ID" value="NZ_JBHUII010000004.1"/>
</dbReference>
<feature type="transmembrane region" description="Helical" evidence="7">
    <location>
        <begin position="323"/>
        <end position="346"/>
    </location>
</feature>
<feature type="transmembrane region" description="Helical" evidence="7">
    <location>
        <begin position="12"/>
        <end position="31"/>
    </location>
</feature>